<dbReference type="eggNOG" id="ENOG50335GQ">
    <property type="taxonomic scope" value="Bacteria"/>
</dbReference>
<feature type="compositionally biased region" description="Low complexity" evidence="1">
    <location>
        <begin position="26"/>
        <end position="44"/>
    </location>
</feature>
<dbReference type="Proteomes" id="UP000002029">
    <property type="component" value="Chromosome"/>
</dbReference>
<gene>
    <name evidence="3" type="ordered locus">Sros_7046</name>
</gene>
<dbReference type="RefSeq" id="WP_012893475.1">
    <property type="nucleotide sequence ID" value="NC_013595.1"/>
</dbReference>
<accession>D2B8Y9</accession>
<evidence type="ECO:0000256" key="2">
    <source>
        <dbReference type="SAM" id="SignalP"/>
    </source>
</evidence>
<name>D2B8Y9_STRRD</name>
<sequence length="166" mass="17426">MRKVMAVAIASLAALTACGQAGSDGAASVTGATPSASPSTSPQADGLKFARCMRENGVDMPDPEPGGDAVIIRGKINKKNLERASRACEKYSPTGPGKRTVATREFQDAILGFARCMRENGAEVEDPDFSHGKVRFGENGIKVGTSQSREAMEACREQLPGVGKRP</sequence>
<feature type="chain" id="PRO_5003029541" description="Lipoprotein" evidence="2">
    <location>
        <begin position="27"/>
        <end position="166"/>
    </location>
</feature>
<feature type="region of interest" description="Disordered" evidence="1">
    <location>
        <begin position="24"/>
        <end position="45"/>
    </location>
</feature>
<dbReference type="EMBL" id="CP001814">
    <property type="protein sequence ID" value="ACZ89745.1"/>
    <property type="molecule type" value="Genomic_DNA"/>
</dbReference>
<dbReference type="PROSITE" id="PS51257">
    <property type="entry name" value="PROKAR_LIPOPROTEIN"/>
    <property type="match status" value="1"/>
</dbReference>
<proteinExistence type="predicted"/>
<organism evidence="3 4">
    <name type="scientific">Streptosporangium roseum (strain ATCC 12428 / DSM 43021 / JCM 3005 / KCTC 9067 / NCIMB 10171 / NRRL 2505 / NI 9100)</name>
    <dbReference type="NCBI Taxonomy" id="479432"/>
    <lineage>
        <taxon>Bacteria</taxon>
        <taxon>Bacillati</taxon>
        <taxon>Actinomycetota</taxon>
        <taxon>Actinomycetes</taxon>
        <taxon>Streptosporangiales</taxon>
        <taxon>Streptosporangiaceae</taxon>
        <taxon>Streptosporangium</taxon>
    </lineage>
</organism>
<dbReference type="AlphaFoldDB" id="D2B8Y9"/>
<protein>
    <recommendedName>
        <fullName evidence="5">Lipoprotein</fullName>
    </recommendedName>
</protein>
<keyword evidence="4" id="KW-1185">Reference proteome</keyword>
<dbReference type="STRING" id="479432.Sros_7046"/>
<evidence type="ECO:0000256" key="1">
    <source>
        <dbReference type="SAM" id="MobiDB-lite"/>
    </source>
</evidence>
<keyword evidence="2" id="KW-0732">Signal</keyword>
<evidence type="ECO:0000313" key="3">
    <source>
        <dbReference type="EMBL" id="ACZ89745.1"/>
    </source>
</evidence>
<evidence type="ECO:0008006" key="5">
    <source>
        <dbReference type="Google" id="ProtNLM"/>
    </source>
</evidence>
<feature type="signal peptide" evidence="2">
    <location>
        <begin position="1"/>
        <end position="26"/>
    </location>
</feature>
<evidence type="ECO:0000313" key="4">
    <source>
        <dbReference type="Proteomes" id="UP000002029"/>
    </source>
</evidence>
<dbReference type="KEGG" id="sro:Sros_7046"/>
<reference evidence="3 4" key="1">
    <citation type="journal article" date="2010" name="Stand. Genomic Sci.">
        <title>Complete genome sequence of Streptosporangium roseum type strain (NI 9100).</title>
        <authorList>
            <person name="Nolan M."/>
            <person name="Sikorski J."/>
            <person name="Jando M."/>
            <person name="Lucas S."/>
            <person name="Lapidus A."/>
            <person name="Glavina Del Rio T."/>
            <person name="Chen F."/>
            <person name="Tice H."/>
            <person name="Pitluck S."/>
            <person name="Cheng J.F."/>
            <person name="Chertkov O."/>
            <person name="Sims D."/>
            <person name="Meincke L."/>
            <person name="Brettin T."/>
            <person name="Han C."/>
            <person name="Detter J.C."/>
            <person name="Bruce D."/>
            <person name="Goodwin L."/>
            <person name="Land M."/>
            <person name="Hauser L."/>
            <person name="Chang Y.J."/>
            <person name="Jeffries C.D."/>
            <person name="Ivanova N."/>
            <person name="Mavromatis K."/>
            <person name="Mikhailova N."/>
            <person name="Chen A."/>
            <person name="Palaniappan K."/>
            <person name="Chain P."/>
            <person name="Rohde M."/>
            <person name="Goker M."/>
            <person name="Bristow J."/>
            <person name="Eisen J.A."/>
            <person name="Markowitz V."/>
            <person name="Hugenholtz P."/>
            <person name="Kyrpides N.C."/>
            <person name="Klenk H.P."/>
        </authorList>
    </citation>
    <scope>NUCLEOTIDE SEQUENCE [LARGE SCALE GENOMIC DNA]</scope>
    <source>
        <strain evidence="4">ATCC 12428 / DSM 43021 / JCM 3005 / NI 9100</strain>
    </source>
</reference>
<dbReference type="HOGENOM" id="CLU_121458_0_0_11"/>